<comment type="caution">
    <text evidence="2">The sequence shown here is derived from an EMBL/GenBank/DDBJ whole genome shotgun (WGS) entry which is preliminary data.</text>
</comment>
<feature type="compositionally biased region" description="Basic and acidic residues" evidence="1">
    <location>
        <begin position="78"/>
        <end position="87"/>
    </location>
</feature>
<evidence type="ECO:0000313" key="2">
    <source>
        <dbReference type="EMBL" id="GER43448.1"/>
    </source>
</evidence>
<reference evidence="3" key="1">
    <citation type="journal article" date="2019" name="Curr. Biol.">
        <title>Genome Sequence of Striga asiatica Provides Insight into the Evolution of Plant Parasitism.</title>
        <authorList>
            <person name="Yoshida S."/>
            <person name="Kim S."/>
            <person name="Wafula E.K."/>
            <person name="Tanskanen J."/>
            <person name="Kim Y.M."/>
            <person name="Honaas L."/>
            <person name="Yang Z."/>
            <person name="Spallek T."/>
            <person name="Conn C.E."/>
            <person name="Ichihashi Y."/>
            <person name="Cheong K."/>
            <person name="Cui S."/>
            <person name="Der J.P."/>
            <person name="Gundlach H."/>
            <person name="Jiao Y."/>
            <person name="Hori C."/>
            <person name="Ishida J.K."/>
            <person name="Kasahara H."/>
            <person name="Kiba T."/>
            <person name="Kim M.S."/>
            <person name="Koo N."/>
            <person name="Laohavisit A."/>
            <person name="Lee Y.H."/>
            <person name="Lumba S."/>
            <person name="McCourt P."/>
            <person name="Mortimer J.C."/>
            <person name="Mutuku J.M."/>
            <person name="Nomura T."/>
            <person name="Sasaki-Sekimoto Y."/>
            <person name="Seto Y."/>
            <person name="Wang Y."/>
            <person name="Wakatake T."/>
            <person name="Sakakibara H."/>
            <person name="Demura T."/>
            <person name="Yamaguchi S."/>
            <person name="Yoneyama K."/>
            <person name="Manabe R.I."/>
            <person name="Nelson D.C."/>
            <person name="Schulman A.H."/>
            <person name="Timko M.P."/>
            <person name="dePamphilis C.W."/>
            <person name="Choi D."/>
            <person name="Shirasu K."/>
        </authorList>
    </citation>
    <scope>NUCLEOTIDE SEQUENCE [LARGE SCALE GENOMIC DNA]</scope>
    <source>
        <strain evidence="3">cv. UVA1</strain>
    </source>
</reference>
<organism evidence="2 3">
    <name type="scientific">Striga asiatica</name>
    <name type="common">Asiatic witchweed</name>
    <name type="synonym">Buchnera asiatica</name>
    <dbReference type="NCBI Taxonomy" id="4170"/>
    <lineage>
        <taxon>Eukaryota</taxon>
        <taxon>Viridiplantae</taxon>
        <taxon>Streptophyta</taxon>
        <taxon>Embryophyta</taxon>
        <taxon>Tracheophyta</taxon>
        <taxon>Spermatophyta</taxon>
        <taxon>Magnoliopsida</taxon>
        <taxon>eudicotyledons</taxon>
        <taxon>Gunneridae</taxon>
        <taxon>Pentapetalae</taxon>
        <taxon>asterids</taxon>
        <taxon>lamiids</taxon>
        <taxon>Lamiales</taxon>
        <taxon>Orobanchaceae</taxon>
        <taxon>Buchnereae</taxon>
        <taxon>Striga</taxon>
    </lineage>
</organism>
<sequence>MYTYSTELLAALDSSLQILQSLLARRNNLNGSRARAKSPDDLRHSREETLRPKAKTDQTKSNPYHAKNRSTQIHKLSPKREKSKYRLDKQNTHSFGWLKDGGHPDGLLEQQLCRTQLQVRRDATGSTSQIPPLAAGRSLRRPPFSISAAHRCNSDEMPPPQPRQPPLCHHRTRHPPVTHLAQRLPVAGSRHAAQFSVGRRPLDCLRPPPQRPAGSPGPLLGLTAPHTSLRHSSTVRCSRRSGAAAESSRRVEGIYAAACSKRSDDNSGIFAAERRERYVAAGAVTTTDFMAAE</sequence>
<dbReference type="EMBL" id="BKCP01006626">
    <property type="protein sequence ID" value="GER43448.1"/>
    <property type="molecule type" value="Genomic_DNA"/>
</dbReference>
<name>A0A5A7QEL0_STRAF</name>
<evidence type="ECO:0000313" key="3">
    <source>
        <dbReference type="Proteomes" id="UP000325081"/>
    </source>
</evidence>
<feature type="compositionally biased region" description="Basic and acidic residues" evidence="1">
    <location>
        <begin position="37"/>
        <end position="58"/>
    </location>
</feature>
<evidence type="ECO:0000256" key="1">
    <source>
        <dbReference type="SAM" id="MobiDB-lite"/>
    </source>
</evidence>
<dbReference type="AlphaFoldDB" id="A0A5A7QEL0"/>
<keyword evidence="3" id="KW-1185">Reference proteome</keyword>
<protein>
    <submittedName>
        <fullName evidence="2">RNA-binding KH domain-containing protein</fullName>
    </submittedName>
</protein>
<proteinExistence type="predicted"/>
<accession>A0A5A7QEL0</accession>
<feature type="region of interest" description="Disordered" evidence="1">
    <location>
        <begin position="30"/>
        <end position="87"/>
    </location>
</feature>
<dbReference type="Proteomes" id="UP000325081">
    <property type="component" value="Unassembled WGS sequence"/>
</dbReference>
<gene>
    <name evidence="2" type="ORF">STAS_20302</name>
</gene>